<evidence type="ECO:0000256" key="3">
    <source>
        <dbReference type="ARBA" id="ARBA00022692"/>
    </source>
</evidence>
<dbReference type="PANTHER" id="PTHR11384">
    <property type="entry name" value="ATP-BINDING CASSETTE, SUB-FAMILY D MEMBER"/>
    <property type="match status" value="1"/>
</dbReference>
<sequence>MAGIWPDASVEIFFPQGTLFLPQKSYIPQGSLKQAVAYPGCADDYSDEQVTDALRAVKLTACQGRDLSEKADWAMLLSGGEQQKLAVALALLRMPLLLLDEATSAMGAEAALDMFALLRKPGSLAEGAAVTSVSHDIDLMKFRGNLMVSAKGYQQFTVCFAIVVC</sequence>
<dbReference type="GO" id="GO:0005524">
    <property type="term" value="F:ATP binding"/>
    <property type="evidence" value="ECO:0007669"/>
    <property type="project" value="InterPro"/>
</dbReference>
<dbReference type="Pfam" id="PF00005">
    <property type="entry name" value="ABC_tran"/>
    <property type="match status" value="1"/>
</dbReference>
<dbReference type="PANTHER" id="PTHR11384:SF59">
    <property type="entry name" value="LYSOSOMAL COBALAMIN TRANSPORTER ABCD4"/>
    <property type="match status" value="1"/>
</dbReference>
<proteinExistence type="inferred from homology"/>
<protein>
    <recommendedName>
        <fullName evidence="6">ABC transporter domain-containing protein</fullName>
    </recommendedName>
</protein>
<reference evidence="8" key="1">
    <citation type="submission" date="2021-02" db="EMBL/GenBank/DDBJ databases">
        <authorList>
            <person name="Dougan E. K."/>
            <person name="Rhodes N."/>
            <person name="Thang M."/>
            <person name="Chan C."/>
        </authorList>
    </citation>
    <scope>NUCLEOTIDE SEQUENCE</scope>
</reference>
<comment type="caution">
    <text evidence="8">The sequence shown here is derived from an EMBL/GenBank/DDBJ whole genome shotgun (WGS) entry which is preliminary data.</text>
</comment>
<dbReference type="Proteomes" id="UP000626109">
    <property type="component" value="Unassembled WGS sequence"/>
</dbReference>
<keyword evidence="2" id="KW-0813">Transport</keyword>
<evidence type="ECO:0000313" key="10">
    <source>
        <dbReference type="Proteomes" id="UP000654075"/>
    </source>
</evidence>
<dbReference type="GO" id="GO:0005886">
    <property type="term" value="C:plasma membrane"/>
    <property type="evidence" value="ECO:0007669"/>
    <property type="project" value="TreeGrafter"/>
</dbReference>
<dbReference type="InterPro" id="IPR027417">
    <property type="entry name" value="P-loop_NTPase"/>
</dbReference>
<evidence type="ECO:0000256" key="4">
    <source>
        <dbReference type="ARBA" id="ARBA00022989"/>
    </source>
</evidence>
<dbReference type="EMBL" id="CAJNNV010032726">
    <property type="protein sequence ID" value="CAE8640863.1"/>
    <property type="molecule type" value="Genomic_DNA"/>
</dbReference>
<gene>
    <name evidence="7" type="ORF">PGLA1383_LOCUS55618</name>
    <name evidence="8" type="ORF">PGLA2088_LOCUS50512</name>
</gene>
<dbReference type="Proteomes" id="UP000654075">
    <property type="component" value="Unassembled WGS sequence"/>
</dbReference>
<evidence type="ECO:0000313" key="7">
    <source>
        <dbReference type="EMBL" id="CAE8640863.1"/>
    </source>
</evidence>
<dbReference type="GO" id="GO:0016887">
    <property type="term" value="F:ATP hydrolysis activity"/>
    <property type="evidence" value="ECO:0007669"/>
    <property type="project" value="InterPro"/>
</dbReference>
<keyword evidence="4" id="KW-1133">Transmembrane helix</keyword>
<dbReference type="OrthoDB" id="422637at2759"/>
<keyword evidence="10" id="KW-1185">Reference proteome</keyword>
<dbReference type="InterPro" id="IPR050835">
    <property type="entry name" value="ABC_transporter_sub-D"/>
</dbReference>
<evidence type="ECO:0000256" key="5">
    <source>
        <dbReference type="ARBA" id="ARBA00023136"/>
    </source>
</evidence>
<evidence type="ECO:0000256" key="1">
    <source>
        <dbReference type="ARBA" id="ARBA00008575"/>
    </source>
</evidence>
<dbReference type="SUPFAM" id="SSF52540">
    <property type="entry name" value="P-loop containing nucleoside triphosphate hydrolases"/>
    <property type="match status" value="1"/>
</dbReference>
<dbReference type="EMBL" id="CAJNNW010037399">
    <property type="protein sequence ID" value="CAE8741516.1"/>
    <property type="molecule type" value="Genomic_DNA"/>
</dbReference>
<organism evidence="8 9">
    <name type="scientific">Polarella glacialis</name>
    <name type="common">Dinoflagellate</name>
    <dbReference type="NCBI Taxonomy" id="89957"/>
    <lineage>
        <taxon>Eukaryota</taxon>
        <taxon>Sar</taxon>
        <taxon>Alveolata</taxon>
        <taxon>Dinophyceae</taxon>
        <taxon>Suessiales</taxon>
        <taxon>Suessiaceae</taxon>
        <taxon>Polarella</taxon>
    </lineage>
</organism>
<dbReference type="InterPro" id="IPR003439">
    <property type="entry name" value="ABC_transporter-like_ATP-bd"/>
</dbReference>
<name>A0A813LYG7_POLGL</name>
<keyword evidence="3" id="KW-0812">Transmembrane</keyword>
<dbReference type="AlphaFoldDB" id="A0A813LYG7"/>
<evidence type="ECO:0000259" key="6">
    <source>
        <dbReference type="Pfam" id="PF00005"/>
    </source>
</evidence>
<evidence type="ECO:0000313" key="8">
    <source>
        <dbReference type="EMBL" id="CAE8741516.1"/>
    </source>
</evidence>
<dbReference type="Gene3D" id="3.40.50.300">
    <property type="entry name" value="P-loop containing nucleotide triphosphate hydrolases"/>
    <property type="match status" value="1"/>
</dbReference>
<feature type="domain" description="ABC transporter" evidence="6">
    <location>
        <begin position="27"/>
        <end position="104"/>
    </location>
</feature>
<accession>A0A813LYG7</accession>
<evidence type="ECO:0000313" key="9">
    <source>
        <dbReference type="Proteomes" id="UP000626109"/>
    </source>
</evidence>
<comment type="similarity">
    <text evidence="1">Belongs to the ABC transporter superfamily. ABCD family. Peroxisomal fatty acyl CoA transporter (TC 3.A.1.203) subfamily.</text>
</comment>
<keyword evidence="5" id="KW-0472">Membrane</keyword>
<evidence type="ECO:0000256" key="2">
    <source>
        <dbReference type="ARBA" id="ARBA00022448"/>
    </source>
</evidence>